<organism evidence="5 6">
    <name type="scientific">Paenibacillus aurantius</name>
    <dbReference type="NCBI Taxonomy" id="2918900"/>
    <lineage>
        <taxon>Bacteria</taxon>
        <taxon>Bacillati</taxon>
        <taxon>Bacillota</taxon>
        <taxon>Bacilli</taxon>
        <taxon>Bacillales</taxon>
        <taxon>Paenibacillaceae</taxon>
        <taxon>Paenibacillus</taxon>
    </lineage>
</organism>
<dbReference type="Gene3D" id="1.10.10.10">
    <property type="entry name" value="Winged helix-like DNA-binding domain superfamily/Winged helix DNA-binding domain"/>
    <property type="match status" value="1"/>
</dbReference>
<dbReference type="InterPro" id="IPR036390">
    <property type="entry name" value="WH_DNA-bd_sf"/>
</dbReference>
<reference evidence="5 6" key="1">
    <citation type="submission" date="2022-02" db="EMBL/GenBank/DDBJ databases">
        <title>Paenibacillus sp. MBLB1776 Whole Genome Shotgun Sequencing.</title>
        <authorList>
            <person name="Hwang C.Y."/>
            <person name="Cho E.-S."/>
            <person name="Seo M.-J."/>
        </authorList>
    </citation>
    <scope>NUCLEOTIDE SEQUENCE [LARGE SCALE GENOMIC DNA]</scope>
    <source>
        <strain evidence="5 6">MBLB1776</strain>
    </source>
</reference>
<dbReference type="EMBL" id="CP130318">
    <property type="protein sequence ID" value="WNQ13194.1"/>
    <property type="molecule type" value="Genomic_DNA"/>
</dbReference>
<dbReference type="PRINTS" id="PR00598">
    <property type="entry name" value="HTHMARR"/>
</dbReference>
<dbReference type="GO" id="GO:0003677">
    <property type="term" value="F:DNA binding"/>
    <property type="evidence" value="ECO:0007669"/>
    <property type="project" value="UniProtKB-KW"/>
</dbReference>
<evidence type="ECO:0000256" key="2">
    <source>
        <dbReference type="ARBA" id="ARBA00023125"/>
    </source>
</evidence>
<keyword evidence="1" id="KW-0805">Transcription regulation</keyword>
<dbReference type="KEGG" id="paun:MJA45_09275"/>
<name>A0AA96LFQ3_9BACL</name>
<dbReference type="Pfam" id="PF12802">
    <property type="entry name" value="MarR_2"/>
    <property type="match status" value="1"/>
</dbReference>
<dbReference type="PANTHER" id="PTHR42756">
    <property type="entry name" value="TRANSCRIPTIONAL REGULATOR, MARR"/>
    <property type="match status" value="1"/>
</dbReference>
<dbReference type="SUPFAM" id="SSF46785">
    <property type="entry name" value="Winged helix' DNA-binding domain"/>
    <property type="match status" value="1"/>
</dbReference>
<dbReference type="AlphaFoldDB" id="A0AA96LFQ3"/>
<keyword evidence="3" id="KW-0804">Transcription</keyword>
<dbReference type="InterPro" id="IPR000835">
    <property type="entry name" value="HTH_MarR-typ"/>
</dbReference>
<keyword evidence="2" id="KW-0238">DNA-binding</keyword>
<feature type="domain" description="HTH marR-type" evidence="4">
    <location>
        <begin position="1"/>
        <end position="137"/>
    </location>
</feature>
<dbReference type="PANTHER" id="PTHR42756:SF1">
    <property type="entry name" value="TRANSCRIPTIONAL REPRESSOR OF EMRAB OPERON"/>
    <property type="match status" value="1"/>
</dbReference>
<accession>A0AA96LFQ3</accession>
<evidence type="ECO:0000256" key="3">
    <source>
        <dbReference type="ARBA" id="ARBA00023163"/>
    </source>
</evidence>
<proteinExistence type="predicted"/>
<evidence type="ECO:0000256" key="1">
    <source>
        <dbReference type="ARBA" id="ARBA00023015"/>
    </source>
</evidence>
<dbReference type="Proteomes" id="UP001305702">
    <property type="component" value="Chromosome"/>
</dbReference>
<evidence type="ECO:0000259" key="4">
    <source>
        <dbReference type="PROSITE" id="PS50995"/>
    </source>
</evidence>
<gene>
    <name evidence="5" type="ORF">MJA45_09275</name>
</gene>
<dbReference type="GO" id="GO:0003700">
    <property type="term" value="F:DNA-binding transcription factor activity"/>
    <property type="evidence" value="ECO:0007669"/>
    <property type="project" value="InterPro"/>
</dbReference>
<dbReference type="PROSITE" id="PS50995">
    <property type="entry name" value="HTH_MARR_2"/>
    <property type="match status" value="1"/>
</dbReference>
<dbReference type="RefSeq" id="WP_315606974.1">
    <property type="nucleotide sequence ID" value="NZ_CP130318.1"/>
</dbReference>
<sequence>MTKTSFLIGKLIHQIRRRERQPRTFGTGGALTPSEMHTIDAIGSGHGILMSELADRLGVTKGAVSQIVERLESKDLVLRTPNPQDSRSVTVGLKEKGLAAYHAHEELYVKRFDDWITTELSREELQSFEKGVKKLIEFLEE</sequence>
<dbReference type="InterPro" id="IPR036388">
    <property type="entry name" value="WH-like_DNA-bd_sf"/>
</dbReference>
<evidence type="ECO:0000313" key="5">
    <source>
        <dbReference type="EMBL" id="WNQ13194.1"/>
    </source>
</evidence>
<keyword evidence="6" id="KW-1185">Reference proteome</keyword>
<protein>
    <submittedName>
        <fullName evidence="5">Helix-turn-helix domain-containing protein</fullName>
    </submittedName>
</protein>
<evidence type="ECO:0000313" key="6">
    <source>
        <dbReference type="Proteomes" id="UP001305702"/>
    </source>
</evidence>
<dbReference type="SMART" id="SM00347">
    <property type="entry name" value="HTH_MARR"/>
    <property type="match status" value="1"/>
</dbReference>